<sequence>MSPQPLTPPTVIRTGHDQSGKAIVSDRPPEQATAQVVSNGDASFYLAYTTQEFPVDMNKDKDVAAYQKYASQPPGLVVSGGTVLRYVDMAPGITSPMHRTVSMDYGIVIAGEMELVLDSGETRLMQPGDVIGWNHWIPERNHATFTGQEEINVRQDGINTNDQHVSPSIKRSVHCDLDHEARDRMIRVVTTVAQSKLAMPSFPSLQLLEDLIDIFLLQDSNAIATFVHAASFSAKETRTELLLAMVAGGARYVALPTVWKMGLVFQEVVRLGVADVFESDNSSTRDLQPIQTSLIWVSVGIWSGFRRKTEIASSFLQPIVTMLTWANALIRARYSDISPSVEDNDEVLYQKWRSWIREEPLKRVVLQTFLHDSQVATTHLRNRLVSPSQLLLPVPMSLDLWLAQNAQVWRNIWLSKVRPSQSQLPSVLELFANPGKLDELAGLIDKTIVSTRDMPRIRS</sequence>
<keyword evidence="2" id="KW-0862">Zinc</keyword>
<keyword evidence="9" id="KW-1185">Reference proteome</keyword>
<evidence type="ECO:0000256" key="4">
    <source>
        <dbReference type="ARBA" id="ARBA00023163"/>
    </source>
</evidence>
<keyword evidence="1" id="KW-0479">Metal-binding</keyword>
<dbReference type="Proteomes" id="UP000237631">
    <property type="component" value="Unassembled WGS sequence"/>
</dbReference>
<dbReference type="Gene3D" id="2.60.120.10">
    <property type="entry name" value="Jelly Rolls"/>
    <property type="match status" value="1"/>
</dbReference>
<evidence type="ECO:0000256" key="6">
    <source>
        <dbReference type="SAM" id="MobiDB-lite"/>
    </source>
</evidence>
<dbReference type="PANTHER" id="PTHR47660">
    <property type="entry name" value="TRANSCRIPTION FACTOR WITH C2H2 AND ZN(2)-CYS(6) DNA BINDING DOMAIN (EUROFUNG)-RELATED-RELATED"/>
    <property type="match status" value="1"/>
</dbReference>
<dbReference type="InterPro" id="IPR007219">
    <property type="entry name" value="XnlR_reg_dom"/>
</dbReference>
<gene>
    <name evidence="8" type="ORF">CBER1_00252</name>
</gene>
<proteinExistence type="predicted"/>
<dbReference type="AlphaFoldDB" id="A0A2S6CDH9"/>
<evidence type="ECO:0000259" key="7">
    <source>
        <dbReference type="Pfam" id="PF04082"/>
    </source>
</evidence>
<evidence type="ECO:0000313" key="9">
    <source>
        <dbReference type="Proteomes" id="UP000237631"/>
    </source>
</evidence>
<feature type="region of interest" description="Disordered" evidence="6">
    <location>
        <begin position="1"/>
        <end position="28"/>
    </location>
</feature>
<evidence type="ECO:0000256" key="3">
    <source>
        <dbReference type="ARBA" id="ARBA00023015"/>
    </source>
</evidence>
<dbReference type="PANTHER" id="PTHR47660:SF2">
    <property type="entry name" value="TRANSCRIPTION FACTOR WITH C2H2 AND ZN(2)-CYS(6) DNA BINDING DOMAIN (EUROFUNG)"/>
    <property type="match status" value="1"/>
</dbReference>
<keyword evidence="3" id="KW-0805">Transcription regulation</keyword>
<evidence type="ECO:0000256" key="2">
    <source>
        <dbReference type="ARBA" id="ARBA00022833"/>
    </source>
</evidence>
<dbReference type="EMBL" id="PNEN01000488">
    <property type="protein sequence ID" value="PPJ57779.1"/>
    <property type="molecule type" value="Genomic_DNA"/>
</dbReference>
<evidence type="ECO:0000313" key="8">
    <source>
        <dbReference type="EMBL" id="PPJ57779.1"/>
    </source>
</evidence>
<dbReference type="SUPFAM" id="SSF51182">
    <property type="entry name" value="RmlC-like cupins"/>
    <property type="match status" value="1"/>
</dbReference>
<feature type="domain" description="Xylanolytic transcriptional activator regulatory" evidence="7">
    <location>
        <begin position="221"/>
        <end position="426"/>
    </location>
</feature>
<dbReference type="OrthoDB" id="40579at2759"/>
<dbReference type="STRING" id="357750.A0A2S6CDH9"/>
<dbReference type="Pfam" id="PF04082">
    <property type="entry name" value="Fungal_trans"/>
    <property type="match status" value="1"/>
</dbReference>
<organism evidence="8 9">
    <name type="scientific">Cercospora berteroae</name>
    <dbReference type="NCBI Taxonomy" id="357750"/>
    <lineage>
        <taxon>Eukaryota</taxon>
        <taxon>Fungi</taxon>
        <taxon>Dikarya</taxon>
        <taxon>Ascomycota</taxon>
        <taxon>Pezizomycotina</taxon>
        <taxon>Dothideomycetes</taxon>
        <taxon>Dothideomycetidae</taxon>
        <taxon>Mycosphaerellales</taxon>
        <taxon>Mycosphaerellaceae</taxon>
        <taxon>Cercospora</taxon>
    </lineage>
</organism>
<dbReference type="GO" id="GO:0003677">
    <property type="term" value="F:DNA binding"/>
    <property type="evidence" value="ECO:0007669"/>
    <property type="project" value="InterPro"/>
</dbReference>
<dbReference type="CDD" id="cd02231">
    <property type="entry name" value="cupin_BLL6423-like"/>
    <property type="match status" value="1"/>
</dbReference>
<dbReference type="GO" id="GO:0006351">
    <property type="term" value="P:DNA-templated transcription"/>
    <property type="evidence" value="ECO:0007669"/>
    <property type="project" value="InterPro"/>
</dbReference>
<dbReference type="InterPro" id="IPR014710">
    <property type="entry name" value="RmlC-like_jellyroll"/>
</dbReference>
<dbReference type="GO" id="GO:0008270">
    <property type="term" value="F:zinc ion binding"/>
    <property type="evidence" value="ECO:0007669"/>
    <property type="project" value="InterPro"/>
</dbReference>
<keyword evidence="5" id="KW-0539">Nucleus</keyword>
<dbReference type="InterPro" id="IPR011051">
    <property type="entry name" value="RmlC_Cupin_sf"/>
</dbReference>
<protein>
    <recommendedName>
        <fullName evidence="7">Xylanolytic transcriptional activator regulatory domain-containing protein</fullName>
    </recommendedName>
</protein>
<accession>A0A2S6CDH9</accession>
<reference evidence="9" key="1">
    <citation type="journal article" date="2017" name="bioRxiv">
        <title>Conservation of a gene cluster reveals novel cercosporin biosynthetic mechanisms and extends production to the genus Colletotrichum.</title>
        <authorList>
            <person name="de Jonge R."/>
            <person name="Ebert M.K."/>
            <person name="Huitt-Roehl C.R."/>
            <person name="Pal P."/>
            <person name="Suttle J.C."/>
            <person name="Spanner R.E."/>
            <person name="Neubauer J.D."/>
            <person name="Jurick W.M.II."/>
            <person name="Stott K.A."/>
            <person name="Secor G.A."/>
            <person name="Thomma B.P.H.J."/>
            <person name="Van de Peer Y."/>
            <person name="Townsend C.A."/>
            <person name="Bolton M.D."/>
        </authorList>
    </citation>
    <scope>NUCLEOTIDE SEQUENCE [LARGE SCALE GENOMIC DNA]</scope>
    <source>
        <strain evidence="9">CBS538.71</strain>
    </source>
</reference>
<evidence type="ECO:0000256" key="5">
    <source>
        <dbReference type="ARBA" id="ARBA00023242"/>
    </source>
</evidence>
<evidence type="ECO:0000256" key="1">
    <source>
        <dbReference type="ARBA" id="ARBA00022723"/>
    </source>
</evidence>
<name>A0A2S6CDH9_9PEZI</name>
<keyword evidence="4" id="KW-0804">Transcription</keyword>
<comment type="caution">
    <text evidence="8">The sequence shown here is derived from an EMBL/GenBank/DDBJ whole genome shotgun (WGS) entry which is preliminary data.</text>
</comment>